<evidence type="ECO:0000313" key="3">
    <source>
        <dbReference type="EMBL" id="SAM07271.1"/>
    </source>
</evidence>
<protein>
    <recommendedName>
        <fullName evidence="2">Integrase zinc-binding domain-containing protein</fullName>
    </recommendedName>
</protein>
<evidence type="ECO:0000313" key="4">
    <source>
        <dbReference type="Proteomes" id="UP000078561"/>
    </source>
</evidence>
<keyword evidence="4" id="KW-1185">Reference proteome</keyword>
<feature type="compositionally biased region" description="Low complexity" evidence="1">
    <location>
        <begin position="58"/>
        <end position="72"/>
    </location>
</feature>
<dbReference type="AlphaFoldDB" id="A0A163MPJ8"/>
<sequence>MDSHPLVLEHSPHFVDPQSQHFQPLNVYIFQNPVSQGSFTYGNYTLDDGLFYSQQQQAYNQQQGTPPSTTTTEDSNSCTGGGRGSPFDDENQLPTPEEFKTIVDDYLNNLSPKKRDKALVDQHRYYLIQQVLRDPRNTAISTAQFRFWVKKMFQLQLGTVDIICHDSKPVAIKEHIYDILVRAHREAHHGGRDKTSALVRRKFSWIPKELVARFVRHCPYCITRRNGVQSPSTMKSNSPRYHYTSSGTPITMSTTPRHFSFDHHVPPAICTPTIKDEGALSVSSAGSCLLRSPNYPTMSYDNVVISSPRQISHFQYDRDDGGVSNPYPYRLSQNFQPGTSLASMMGPRSASSSTTTNASSSSSTSSSSQSYNNYLSTLPPPQQLSLVPNDTPTSAHQHNPSSPSPSIFLHQQNYMMQSYPNSTHGYCSNMLGLSTREEEEGGSYSCADQNRSTFTQPFPQSIPQQQYDHYDHPPADLLDHHRQQSQENQASFFNNANSLVSFVNSNPDIPFEASAI</sequence>
<feature type="compositionally biased region" description="Polar residues" evidence="1">
    <location>
        <begin position="390"/>
        <end position="407"/>
    </location>
</feature>
<dbReference type="Proteomes" id="UP000078561">
    <property type="component" value="Unassembled WGS sequence"/>
</dbReference>
<evidence type="ECO:0000259" key="2">
    <source>
        <dbReference type="Pfam" id="PF17921"/>
    </source>
</evidence>
<reference evidence="3" key="1">
    <citation type="submission" date="2016-04" db="EMBL/GenBank/DDBJ databases">
        <authorList>
            <person name="Evans L.H."/>
            <person name="Alamgir A."/>
            <person name="Owens N."/>
            <person name="Weber N.D."/>
            <person name="Virtaneva K."/>
            <person name="Barbian K."/>
            <person name="Babar A."/>
            <person name="Rosenke K."/>
        </authorList>
    </citation>
    <scope>NUCLEOTIDE SEQUENCE [LARGE SCALE GENOMIC DNA]</scope>
    <source>
        <strain evidence="3">CBS 101.48</strain>
    </source>
</reference>
<feature type="region of interest" description="Disordered" evidence="1">
    <location>
        <begin position="58"/>
        <end position="94"/>
    </location>
</feature>
<evidence type="ECO:0000256" key="1">
    <source>
        <dbReference type="SAM" id="MobiDB-lite"/>
    </source>
</evidence>
<feature type="domain" description="Integrase zinc-binding" evidence="2">
    <location>
        <begin position="175"/>
        <end position="225"/>
    </location>
</feature>
<proteinExistence type="predicted"/>
<dbReference type="EMBL" id="LT554731">
    <property type="protein sequence ID" value="SAM07271.1"/>
    <property type="molecule type" value="Genomic_DNA"/>
</dbReference>
<feature type="compositionally biased region" description="Polar residues" evidence="1">
    <location>
        <begin position="331"/>
        <end position="342"/>
    </location>
</feature>
<accession>A0A163MPJ8</accession>
<organism evidence="3">
    <name type="scientific">Absidia glauca</name>
    <name type="common">Pin mould</name>
    <dbReference type="NCBI Taxonomy" id="4829"/>
    <lineage>
        <taxon>Eukaryota</taxon>
        <taxon>Fungi</taxon>
        <taxon>Fungi incertae sedis</taxon>
        <taxon>Mucoromycota</taxon>
        <taxon>Mucoromycotina</taxon>
        <taxon>Mucoromycetes</taxon>
        <taxon>Mucorales</taxon>
        <taxon>Cunninghamellaceae</taxon>
        <taxon>Absidia</taxon>
    </lineage>
</organism>
<dbReference type="InParanoid" id="A0A163MPJ8"/>
<dbReference type="Pfam" id="PF17921">
    <property type="entry name" value="Integrase_H2C2"/>
    <property type="match status" value="1"/>
</dbReference>
<feature type="region of interest" description="Disordered" evidence="1">
    <location>
        <begin position="315"/>
        <end position="407"/>
    </location>
</feature>
<dbReference type="OrthoDB" id="2499658at2759"/>
<dbReference type="STRING" id="4829.A0A163MPJ8"/>
<dbReference type="InterPro" id="IPR041588">
    <property type="entry name" value="Integrase_H2C2"/>
</dbReference>
<feature type="compositionally biased region" description="Low complexity" evidence="1">
    <location>
        <begin position="349"/>
        <end position="388"/>
    </location>
</feature>
<name>A0A163MPJ8_ABSGL</name>
<gene>
    <name evidence="3" type="primary">ABSGL_12910.1 scaffold 13518</name>
</gene>